<dbReference type="PANTHER" id="PTHR33993">
    <property type="entry name" value="GLYOXALASE-RELATED"/>
    <property type="match status" value="1"/>
</dbReference>
<dbReference type="CDD" id="cd07247">
    <property type="entry name" value="SgaA_N_like"/>
    <property type="match status" value="1"/>
</dbReference>
<reference evidence="2 3" key="1">
    <citation type="submission" date="2024-06" db="EMBL/GenBank/DDBJ databases">
        <title>The Natural Products Discovery Center: Release of the First 8490 Sequenced Strains for Exploring Actinobacteria Biosynthetic Diversity.</title>
        <authorList>
            <person name="Kalkreuter E."/>
            <person name="Kautsar S.A."/>
            <person name="Yang D."/>
            <person name="Bader C.D."/>
            <person name="Teijaro C.N."/>
            <person name="Fluegel L."/>
            <person name="Davis C.M."/>
            <person name="Simpson J.R."/>
            <person name="Lauterbach L."/>
            <person name="Steele A.D."/>
            <person name="Gui C."/>
            <person name="Meng S."/>
            <person name="Li G."/>
            <person name="Viehrig K."/>
            <person name="Ye F."/>
            <person name="Su P."/>
            <person name="Kiefer A.F."/>
            <person name="Nichols A."/>
            <person name="Cepeda A.J."/>
            <person name="Yan W."/>
            <person name="Fan B."/>
            <person name="Jiang Y."/>
            <person name="Adhikari A."/>
            <person name="Zheng C.-J."/>
            <person name="Schuster L."/>
            <person name="Cowan T.M."/>
            <person name="Smanski M.J."/>
            <person name="Chevrette M.G."/>
            <person name="De Carvalho L.P.S."/>
            <person name="Shen B."/>
        </authorList>
    </citation>
    <scope>NUCLEOTIDE SEQUENCE [LARGE SCALE GENOMIC DNA]</scope>
    <source>
        <strain evidence="2 3">NPDC033039</strain>
    </source>
</reference>
<protein>
    <submittedName>
        <fullName evidence="2">VOC family protein</fullName>
    </submittedName>
</protein>
<evidence type="ECO:0000313" key="2">
    <source>
        <dbReference type="EMBL" id="MEU3712816.1"/>
    </source>
</evidence>
<gene>
    <name evidence="2" type="ORF">AB0E61_22320</name>
</gene>
<dbReference type="PROSITE" id="PS51819">
    <property type="entry name" value="VOC"/>
    <property type="match status" value="2"/>
</dbReference>
<sequence>MTAMTAFPEGTPCWVDAMLPDLDAGKRFYGELFGWTFDEGAEEFGGYTVAFRDGRKAAALMPRPDPSMPVSWGISFATPDAARTEQTVIRSGGRIVCPPMPVGDLGTLLVATDPGGAVFSAWQAGAHRGFEISGEPGGYVWTGLNTRLPHTADAFYAKVFGFVGVPRSPMAGPGVLPWRLTGGDREIGCRVTVGPDLPGAAGVPDHFTVCFLVDAMDEAVRTATALGGTVVGGPHSSSGGPFAVLRDNQGATFGVMAPKQPARPQN</sequence>
<dbReference type="Pfam" id="PF00903">
    <property type="entry name" value="Glyoxalase"/>
    <property type="match status" value="1"/>
</dbReference>
<dbReference type="InterPro" id="IPR029068">
    <property type="entry name" value="Glyas_Bleomycin-R_OHBP_Dase"/>
</dbReference>
<dbReference type="EMBL" id="JBEZVI010000019">
    <property type="protein sequence ID" value="MEU3712816.1"/>
    <property type="molecule type" value="Genomic_DNA"/>
</dbReference>
<dbReference type="InterPro" id="IPR037523">
    <property type="entry name" value="VOC_core"/>
</dbReference>
<proteinExistence type="predicted"/>
<dbReference type="InterPro" id="IPR052164">
    <property type="entry name" value="Anthracycline_SecMetBiosynth"/>
</dbReference>
<dbReference type="RefSeq" id="WP_030287523.1">
    <property type="nucleotide sequence ID" value="NZ_JBEZVI010000019.1"/>
</dbReference>
<dbReference type="SUPFAM" id="SSF54593">
    <property type="entry name" value="Glyoxalase/Bleomycin resistance protein/Dihydroxybiphenyl dioxygenase"/>
    <property type="match status" value="2"/>
</dbReference>
<organism evidence="2 3">
    <name type="scientific">Streptomyces catenulae</name>
    <dbReference type="NCBI Taxonomy" id="66875"/>
    <lineage>
        <taxon>Bacteria</taxon>
        <taxon>Bacillati</taxon>
        <taxon>Actinomycetota</taxon>
        <taxon>Actinomycetes</taxon>
        <taxon>Kitasatosporales</taxon>
        <taxon>Streptomycetaceae</taxon>
        <taxon>Streptomyces</taxon>
    </lineage>
</organism>
<name>A0ABV2Z5D7_9ACTN</name>
<feature type="domain" description="VOC" evidence="1">
    <location>
        <begin position="11"/>
        <end position="124"/>
    </location>
</feature>
<dbReference type="PANTHER" id="PTHR33993:SF10">
    <property type="entry name" value="CONSERVED PROTEIN"/>
    <property type="match status" value="1"/>
</dbReference>
<dbReference type="Pfam" id="PF18029">
    <property type="entry name" value="Glyoxalase_6"/>
    <property type="match status" value="1"/>
</dbReference>
<comment type="caution">
    <text evidence="2">The sequence shown here is derived from an EMBL/GenBank/DDBJ whole genome shotgun (WGS) entry which is preliminary data.</text>
</comment>
<dbReference type="InterPro" id="IPR004360">
    <property type="entry name" value="Glyas_Fos-R_dOase_dom"/>
</dbReference>
<accession>A0ABV2Z5D7</accession>
<evidence type="ECO:0000259" key="1">
    <source>
        <dbReference type="PROSITE" id="PS51819"/>
    </source>
</evidence>
<keyword evidence="3" id="KW-1185">Reference proteome</keyword>
<feature type="domain" description="VOC" evidence="1">
    <location>
        <begin position="138"/>
        <end position="258"/>
    </location>
</feature>
<dbReference type="Proteomes" id="UP001550853">
    <property type="component" value="Unassembled WGS sequence"/>
</dbReference>
<dbReference type="InterPro" id="IPR041581">
    <property type="entry name" value="Glyoxalase_6"/>
</dbReference>
<dbReference type="Gene3D" id="3.10.180.10">
    <property type="entry name" value="2,3-Dihydroxybiphenyl 1,2-Dioxygenase, domain 1"/>
    <property type="match status" value="2"/>
</dbReference>
<evidence type="ECO:0000313" key="3">
    <source>
        <dbReference type="Proteomes" id="UP001550853"/>
    </source>
</evidence>